<dbReference type="Proteomes" id="UP000485058">
    <property type="component" value="Unassembled WGS sequence"/>
</dbReference>
<evidence type="ECO:0000256" key="1">
    <source>
        <dbReference type="ARBA" id="ARBA00004430"/>
    </source>
</evidence>
<proteinExistence type="predicted"/>
<evidence type="ECO:0000313" key="2">
    <source>
        <dbReference type="EMBL" id="GFH07371.1"/>
    </source>
</evidence>
<accession>A0A699YD89</accession>
<evidence type="ECO:0000313" key="3">
    <source>
        <dbReference type="Proteomes" id="UP000485058"/>
    </source>
</evidence>
<name>A0A699YD89_HAELA</name>
<sequence>MKLHSGDVGCMQAFSKDNIIKDRHLLVSRQTLDLGACYMIANVLSTVRCVRVLTLSDCGLRDNEAVELAIGVKQGYQDLWALDLRHNSIGDRGAAAMADIRSRGAA</sequence>
<comment type="subcellular location">
    <subcellularLocation>
        <location evidence="1">Cytoplasm</location>
        <location evidence="1">Cytoskeleton</location>
        <location evidence="1">Cilium axoneme</location>
    </subcellularLocation>
</comment>
<keyword evidence="3" id="KW-1185">Reference proteome</keyword>
<protein>
    <submittedName>
        <fullName evidence="2">Uncharacterized protein</fullName>
    </submittedName>
</protein>
<comment type="caution">
    <text evidence="2">The sequence shown here is derived from an EMBL/GenBank/DDBJ whole genome shotgun (WGS) entry which is preliminary data.</text>
</comment>
<dbReference type="SUPFAM" id="SSF52047">
    <property type="entry name" value="RNI-like"/>
    <property type="match status" value="1"/>
</dbReference>
<dbReference type="Pfam" id="PF13516">
    <property type="entry name" value="LRR_6"/>
    <property type="match status" value="1"/>
</dbReference>
<dbReference type="InterPro" id="IPR001611">
    <property type="entry name" value="Leu-rich_rpt"/>
</dbReference>
<gene>
    <name evidence="2" type="ORF">HaLaN_02159</name>
</gene>
<reference evidence="2 3" key="1">
    <citation type="submission" date="2020-02" db="EMBL/GenBank/DDBJ databases">
        <title>Draft genome sequence of Haematococcus lacustris strain NIES-144.</title>
        <authorList>
            <person name="Morimoto D."/>
            <person name="Nakagawa S."/>
            <person name="Yoshida T."/>
            <person name="Sawayama S."/>
        </authorList>
    </citation>
    <scope>NUCLEOTIDE SEQUENCE [LARGE SCALE GENOMIC DNA]</scope>
    <source>
        <strain evidence="2 3">NIES-144</strain>
    </source>
</reference>
<dbReference type="GO" id="GO:0005930">
    <property type="term" value="C:axoneme"/>
    <property type="evidence" value="ECO:0007669"/>
    <property type="project" value="UniProtKB-SubCell"/>
</dbReference>
<dbReference type="InterPro" id="IPR032675">
    <property type="entry name" value="LRR_dom_sf"/>
</dbReference>
<organism evidence="2 3">
    <name type="scientific">Haematococcus lacustris</name>
    <name type="common">Green alga</name>
    <name type="synonym">Haematococcus pluvialis</name>
    <dbReference type="NCBI Taxonomy" id="44745"/>
    <lineage>
        <taxon>Eukaryota</taxon>
        <taxon>Viridiplantae</taxon>
        <taxon>Chlorophyta</taxon>
        <taxon>core chlorophytes</taxon>
        <taxon>Chlorophyceae</taxon>
        <taxon>CS clade</taxon>
        <taxon>Chlamydomonadales</taxon>
        <taxon>Haematococcaceae</taxon>
        <taxon>Haematococcus</taxon>
    </lineage>
</organism>
<dbReference type="EMBL" id="BLLF01000090">
    <property type="protein sequence ID" value="GFH07371.1"/>
    <property type="molecule type" value="Genomic_DNA"/>
</dbReference>
<dbReference type="Gene3D" id="3.80.10.10">
    <property type="entry name" value="Ribonuclease Inhibitor"/>
    <property type="match status" value="1"/>
</dbReference>
<dbReference type="AlphaFoldDB" id="A0A699YD89"/>